<dbReference type="InterPro" id="IPR018013">
    <property type="entry name" value="Channel_Tsx-like"/>
</dbReference>
<accession>A0ABS0BXH8</accession>
<dbReference type="Pfam" id="PF03502">
    <property type="entry name" value="Channel_Tsx"/>
    <property type="match status" value="1"/>
</dbReference>
<reference evidence="3 4" key="2">
    <citation type="submission" date="2020-11" db="EMBL/GenBank/DDBJ databases">
        <title>Sulfur oxidizing isolate from Hospital Hole Sinkhole.</title>
        <authorList>
            <person name="Scott K.M."/>
        </authorList>
    </citation>
    <scope>NUCLEOTIDE SEQUENCE [LARGE SCALE GENOMIC DNA]</scope>
    <source>
        <strain evidence="3 4">HH1</strain>
    </source>
</reference>
<gene>
    <name evidence="3" type="ORF">H8792_009125</name>
</gene>
<organism evidence="3 4">
    <name type="scientific">Thiomicrorhabdus heinhorstiae</name>
    <dbReference type="NCBI Taxonomy" id="2748010"/>
    <lineage>
        <taxon>Bacteria</taxon>
        <taxon>Pseudomonadati</taxon>
        <taxon>Pseudomonadota</taxon>
        <taxon>Gammaproteobacteria</taxon>
        <taxon>Thiotrichales</taxon>
        <taxon>Piscirickettsiaceae</taxon>
        <taxon>Thiomicrorhabdus</taxon>
    </lineage>
</organism>
<evidence type="ECO:0000256" key="1">
    <source>
        <dbReference type="ARBA" id="ARBA00008728"/>
    </source>
</evidence>
<comment type="caution">
    <text evidence="3">The sequence shown here is derived from an EMBL/GenBank/DDBJ whole genome shotgun (WGS) entry which is preliminary data.</text>
</comment>
<dbReference type="SUPFAM" id="SSF111364">
    <property type="entry name" value="Tsx-like channel"/>
    <property type="match status" value="1"/>
</dbReference>
<dbReference type="Proteomes" id="UP001193680">
    <property type="component" value="Unassembled WGS sequence"/>
</dbReference>
<proteinExistence type="inferred from homology"/>
<evidence type="ECO:0000256" key="2">
    <source>
        <dbReference type="SAM" id="SignalP"/>
    </source>
</evidence>
<dbReference type="Gene3D" id="2.40.230.20">
    <property type="entry name" value="Nucleoside-specific channel-forming protein, Tsx-like"/>
    <property type="match status" value="1"/>
</dbReference>
<keyword evidence="4" id="KW-1185">Reference proteome</keyword>
<evidence type="ECO:0000313" key="4">
    <source>
        <dbReference type="Proteomes" id="UP001193680"/>
    </source>
</evidence>
<reference evidence="3 4" key="1">
    <citation type="submission" date="2020-06" db="EMBL/GenBank/DDBJ databases">
        <authorList>
            <person name="Scott K."/>
        </authorList>
    </citation>
    <scope>NUCLEOTIDE SEQUENCE [LARGE SCALE GENOMIC DNA]</scope>
    <source>
        <strain evidence="3 4">HH1</strain>
    </source>
</reference>
<feature type="chain" id="PRO_5045282993" evidence="2">
    <location>
        <begin position="24"/>
        <end position="255"/>
    </location>
</feature>
<comment type="similarity">
    <text evidence="1">Belongs to the nucleoside-specific channel-forming outer membrane porin (Tsx) (TC 1.B.10) family.</text>
</comment>
<name>A0ABS0BXH8_9GAMM</name>
<evidence type="ECO:0000313" key="3">
    <source>
        <dbReference type="EMBL" id="MBF6058503.1"/>
    </source>
</evidence>
<keyword evidence="2" id="KW-0732">Signal</keyword>
<feature type="signal peptide" evidence="2">
    <location>
        <begin position="1"/>
        <end position="23"/>
    </location>
</feature>
<sequence length="255" mass="28162">MSMKMKRSSLVSTLVLGSMLSVAAPSQAANWSSTSFLMHSGSGYKTVPGNTEYDQTIVTLEHADGWKYGDNFFFFDVSEPNNPNTSFYGEFSPRLSLSKISGKDLSFGIVKDVSLAATWEFGGVTNAKLFGFGFDLDIPGVPVAKVNVYNRFGESQFAPGEVSSAPQVTLVWMAPFSIGYSNWIFEGFLDYAWAEKEVGKEDNIVAQPRLLMDVGDLWGAPKQLYAGIEYSYWMNKYGSKGVDEGVPQLTIKWTF</sequence>
<dbReference type="RefSeq" id="WP_185978648.1">
    <property type="nucleotide sequence ID" value="NZ_JACBGI020000019.1"/>
</dbReference>
<protein>
    <submittedName>
        <fullName evidence="3">DUF5020 domain-containing protein</fullName>
    </submittedName>
</protein>
<dbReference type="InterPro" id="IPR036777">
    <property type="entry name" value="Channel_Tsx-like_sf"/>
</dbReference>
<dbReference type="EMBL" id="JACBGI020000019">
    <property type="protein sequence ID" value="MBF6058503.1"/>
    <property type="molecule type" value="Genomic_DNA"/>
</dbReference>